<comment type="caution">
    <text evidence="1">The sequence shown here is derived from an EMBL/GenBank/DDBJ whole genome shotgun (WGS) entry which is preliminary data.</text>
</comment>
<keyword evidence="1" id="KW-0378">Hydrolase</keyword>
<evidence type="ECO:0000313" key="1">
    <source>
        <dbReference type="EMBL" id="NEX22717.1"/>
    </source>
</evidence>
<keyword evidence="2" id="KW-1185">Reference proteome</keyword>
<sequence length="262" mass="28546">MAQAPALLDPDEPPPFEVVNPGGAANLLLVCDHASNRLPRRLGSLGLTPEQLEQHIAWDPGAAAVARGLAARLDAPLILGGYSRLAIDLNRPLESPDLIAAQSAGIPIPGNQGLRPEARTARIAALFLPYHRAIAQWLDAHPDPARQLISVHSFTPRFVGQSRPWPVGLAYGRDPRLAQQLRHVLARQSDLLVGDNQPYAIEDAHDFTLPTHAERRGMPHVMVEIRQDGLQRPAQIADWVERLAQACQHIDEALLGEPISEG</sequence>
<dbReference type="Pfam" id="PF05013">
    <property type="entry name" value="FGase"/>
    <property type="match status" value="1"/>
</dbReference>
<dbReference type="SUPFAM" id="SSF53187">
    <property type="entry name" value="Zn-dependent exopeptidases"/>
    <property type="match status" value="1"/>
</dbReference>
<dbReference type="InterPro" id="IPR011227">
    <property type="entry name" value="UCP029730"/>
</dbReference>
<dbReference type="EMBL" id="JAAIJR010000119">
    <property type="protein sequence ID" value="NEX22717.1"/>
    <property type="molecule type" value="Genomic_DNA"/>
</dbReference>
<proteinExistence type="predicted"/>
<dbReference type="InterPro" id="IPR007709">
    <property type="entry name" value="N-FG_amidohydro"/>
</dbReference>
<reference evidence="2" key="1">
    <citation type="journal article" date="2020" name="Microbiol. Resour. Announc.">
        <title>Draft Genome Sequences of Thiorhodococcus mannitoliphagus and Thiorhodococcus minor, Purple Sulfur Photosynthetic Bacteria in the Gammaproteobacterial Family Chromatiaceae.</title>
        <authorList>
            <person name="Aviles F.A."/>
            <person name="Meyer T.E."/>
            <person name="Kyndt J.A."/>
        </authorList>
    </citation>
    <scope>NUCLEOTIDE SEQUENCE [LARGE SCALE GENOMIC DNA]</scope>
    <source>
        <strain evidence="2">DSM 18266</strain>
    </source>
</reference>
<name>A0A6P1DWM8_9GAMM</name>
<evidence type="ECO:0000313" key="2">
    <source>
        <dbReference type="Proteomes" id="UP000471640"/>
    </source>
</evidence>
<organism evidence="1 2">
    <name type="scientific">Thiorhodococcus mannitoliphagus</name>
    <dbReference type="NCBI Taxonomy" id="329406"/>
    <lineage>
        <taxon>Bacteria</taxon>
        <taxon>Pseudomonadati</taxon>
        <taxon>Pseudomonadota</taxon>
        <taxon>Gammaproteobacteria</taxon>
        <taxon>Chromatiales</taxon>
        <taxon>Chromatiaceae</taxon>
        <taxon>Thiorhodococcus</taxon>
    </lineage>
</organism>
<dbReference type="PIRSF" id="PIRSF029730">
    <property type="entry name" value="UCP029730"/>
    <property type="match status" value="1"/>
</dbReference>
<reference evidence="1 2" key="2">
    <citation type="submission" date="2020-02" db="EMBL/GenBank/DDBJ databases">
        <title>Genome sequences of Thiorhodococcus mannitoliphagus and Thiorhodococcus minor, purple sulfur photosynthetic bacteria in the gammaproteobacterial family, Chromatiaceae.</title>
        <authorList>
            <person name="Aviles F.A."/>
            <person name="Meyer T.E."/>
            <person name="Kyndt J.A."/>
        </authorList>
    </citation>
    <scope>NUCLEOTIDE SEQUENCE [LARGE SCALE GENOMIC DNA]</scope>
    <source>
        <strain evidence="1 2">DSM 18266</strain>
    </source>
</reference>
<dbReference type="GO" id="GO:0016787">
    <property type="term" value="F:hydrolase activity"/>
    <property type="evidence" value="ECO:0007669"/>
    <property type="project" value="UniProtKB-KW"/>
</dbReference>
<gene>
    <name evidence="1" type="ORF">G3480_20810</name>
</gene>
<dbReference type="Gene3D" id="3.40.630.40">
    <property type="entry name" value="Zn-dependent exopeptidases"/>
    <property type="match status" value="1"/>
</dbReference>
<accession>A0A6P1DWM8</accession>
<dbReference type="AlphaFoldDB" id="A0A6P1DWM8"/>
<dbReference type="Proteomes" id="UP000471640">
    <property type="component" value="Unassembled WGS sequence"/>
</dbReference>
<protein>
    <submittedName>
        <fullName evidence="1">N-formylglutamate amidohydrolase</fullName>
    </submittedName>
</protein>